<dbReference type="SUPFAM" id="SSF161098">
    <property type="entry name" value="MetI-like"/>
    <property type="match status" value="1"/>
</dbReference>
<feature type="transmembrane region" description="Helical" evidence="7">
    <location>
        <begin position="5"/>
        <end position="26"/>
    </location>
</feature>
<keyword evidence="2 7" id="KW-0813">Transport</keyword>
<reference evidence="9" key="2">
    <citation type="submission" date="2021-04" db="EMBL/GenBank/DDBJ databases">
        <authorList>
            <person name="Gilroy R."/>
        </authorList>
    </citation>
    <scope>NUCLEOTIDE SEQUENCE</scope>
    <source>
        <strain evidence="9">ChiW7-2402</strain>
    </source>
</reference>
<dbReference type="Pfam" id="PF00528">
    <property type="entry name" value="BPD_transp_1"/>
    <property type="match status" value="1"/>
</dbReference>
<evidence type="ECO:0000256" key="3">
    <source>
        <dbReference type="ARBA" id="ARBA00022475"/>
    </source>
</evidence>
<keyword evidence="3" id="KW-1003">Cell membrane</keyword>
<dbReference type="Gene3D" id="1.10.3720.10">
    <property type="entry name" value="MetI-like"/>
    <property type="match status" value="1"/>
</dbReference>
<evidence type="ECO:0000256" key="1">
    <source>
        <dbReference type="ARBA" id="ARBA00004651"/>
    </source>
</evidence>
<comment type="similarity">
    <text evidence="7">Belongs to the binding-protein-dependent transport system permease family.</text>
</comment>
<feature type="transmembrane region" description="Helical" evidence="7">
    <location>
        <begin position="217"/>
        <end position="239"/>
    </location>
</feature>
<reference evidence="9" key="1">
    <citation type="journal article" date="2021" name="PeerJ">
        <title>Extensive microbial diversity within the chicken gut microbiome revealed by metagenomics and culture.</title>
        <authorList>
            <person name="Gilroy R."/>
            <person name="Ravi A."/>
            <person name="Getino M."/>
            <person name="Pursley I."/>
            <person name="Horton D.L."/>
            <person name="Alikhan N.F."/>
            <person name="Baker D."/>
            <person name="Gharbi K."/>
            <person name="Hall N."/>
            <person name="Watson M."/>
            <person name="Adriaenssens E.M."/>
            <person name="Foster-Nyarko E."/>
            <person name="Jarju S."/>
            <person name="Secka A."/>
            <person name="Antonio M."/>
            <person name="Oren A."/>
            <person name="Chaudhuri R.R."/>
            <person name="La Ragione R."/>
            <person name="Hildebrand F."/>
            <person name="Pallen M.J."/>
        </authorList>
    </citation>
    <scope>NUCLEOTIDE SEQUENCE</scope>
    <source>
        <strain evidence="9">ChiW7-2402</strain>
    </source>
</reference>
<name>A0A9D2G5U7_9FIRM</name>
<gene>
    <name evidence="9" type="ORF">H9964_06300</name>
</gene>
<evidence type="ECO:0000313" key="9">
    <source>
        <dbReference type="EMBL" id="HIZ73173.1"/>
    </source>
</evidence>
<feature type="transmembrane region" description="Helical" evidence="7">
    <location>
        <begin position="63"/>
        <end position="83"/>
    </location>
</feature>
<evidence type="ECO:0000256" key="7">
    <source>
        <dbReference type="RuleBase" id="RU363032"/>
    </source>
</evidence>
<dbReference type="InterPro" id="IPR000515">
    <property type="entry name" value="MetI-like"/>
</dbReference>
<evidence type="ECO:0000256" key="4">
    <source>
        <dbReference type="ARBA" id="ARBA00022692"/>
    </source>
</evidence>
<dbReference type="EMBL" id="DXBB01000088">
    <property type="protein sequence ID" value="HIZ73173.1"/>
    <property type="molecule type" value="Genomic_DNA"/>
</dbReference>
<evidence type="ECO:0000256" key="2">
    <source>
        <dbReference type="ARBA" id="ARBA00022448"/>
    </source>
</evidence>
<dbReference type="InterPro" id="IPR035906">
    <property type="entry name" value="MetI-like_sf"/>
</dbReference>
<dbReference type="PANTHER" id="PTHR30151:SF0">
    <property type="entry name" value="ABC TRANSPORTER PERMEASE PROTEIN MJ0413-RELATED"/>
    <property type="match status" value="1"/>
</dbReference>
<comment type="caution">
    <text evidence="9">The sequence shown here is derived from an EMBL/GenBank/DDBJ whole genome shotgun (WGS) entry which is preliminary data.</text>
</comment>
<dbReference type="Proteomes" id="UP000824102">
    <property type="component" value="Unassembled WGS sequence"/>
</dbReference>
<feature type="domain" description="ABC transmembrane type-1" evidence="8">
    <location>
        <begin position="55"/>
        <end position="235"/>
    </location>
</feature>
<sequence>MKQRIFFSVGALIAVWLLWIVAYRFIANDYILPSFSETIHSLLQVLGEGAFWRALLNSLWRTLLAFAVSVLLGIGLALLARLFDGIRFFLAPVVSVLRTLPTMAVILILLIWTTPSVAPVIVSALVLFPAAYAAALASMDEVHESYGALSRAYGITRTKQAFRMYLPLSAPSILKQAGAILSMGLKITVSGEVLSSTAKSLGGMMQEAKLFVEMPRLLALTIVAVLLGFVLEGLCALLAKYCVRWRT</sequence>
<comment type="subcellular location">
    <subcellularLocation>
        <location evidence="1 7">Cell membrane</location>
        <topology evidence="1 7">Multi-pass membrane protein</topology>
    </subcellularLocation>
</comment>
<evidence type="ECO:0000256" key="5">
    <source>
        <dbReference type="ARBA" id="ARBA00022989"/>
    </source>
</evidence>
<accession>A0A9D2G5U7</accession>
<keyword evidence="4 7" id="KW-0812">Transmembrane</keyword>
<dbReference type="AlphaFoldDB" id="A0A9D2G5U7"/>
<proteinExistence type="inferred from homology"/>
<evidence type="ECO:0000256" key="6">
    <source>
        <dbReference type="ARBA" id="ARBA00023136"/>
    </source>
</evidence>
<dbReference type="GO" id="GO:0055085">
    <property type="term" value="P:transmembrane transport"/>
    <property type="evidence" value="ECO:0007669"/>
    <property type="project" value="InterPro"/>
</dbReference>
<keyword evidence="6 7" id="KW-0472">Membrane</keyword>
<evidence type="ECO:0000313" key="10">
    <source>
        <dbReference type="Proteomes" id="UP000824102"/>
    </source>
</evidence>
<keyword evidence="5 7" id="KW-1133">Transmembrane helix</keyword>
<dbReference type="GO" id="GO:0005886">
    <property type="term" value="C:plasma membrane"/>
    <property type="evidence" value="ECO:0007669"/>
    <property type="project" value="UniProtKB-SubCell"/>
</dbReference>
<evidence type="ECO:0000259" key="8">
    <source>
        <dbReference type="PROSITE" id="PS50928"/>
    </source>
</evidence>
<protein>
    <submittedName>
        <fullName evidence="9">ABC transporter permease subunit</fullName>
    </submittedName>
</protein>
<dbReference type="PANTHER" id="PTHR30151">
    <property type="entry name" value="ALKANE SULFONATE ABC TRANSPORTER-RELATED, MEMBRANE SUBUNIT"/>
    <property type="match status" value="1"/>
</dbReference>
<dbReference type="PROSITE" id="PS50928">
    <property type="entry name" value="ABC_TM1"/>
    <property type="match status" value="1"/>
</dbReference>
<organism evidence="9 10">
    <name type="scientific">Candidatus Gallimonas intestinavium</name>
    <dbReference type="NCBI Taxonomy" id="2838603"/>
    <lineage>
        <taxon>Bacteria</taxon>
        <taxon>Bacillati</taxon>
        <taxon>Bacillota</taxon>
        <taxon>Clostridia</taxon>
        <taxon>Candidatus Gallimonas</taxon>
    </lineage>
</organism>